<sequence length="359" mass="39970">MNDYYKILGISKNASREEIKKAYRKLAHQYHPDKHGGDEKKFKEINEAYGVLSDNRKRAQYDRFGHAYEQAGTADGGFGFSPEGGSASDFDFDFGGMENDALNEIFETFFEGLGIKRKRRTYEHGSDIEITQEITLEEAHKGSVKKLRYQTLVNCEKCKSLGHNPEAGFEQCAVCGGQGEIRENRSTFFGNFSRLSLCSQCNGLGQIPKSVCAECRGGGRVKGEREIALEIRPGISDGQLIKFPKAGESGEHGAENGDLYVKIRIKPHSVFERKGDDLYITKRIALTDILLEKPITLPTIAGGSIKVKVPHDYNLREPLVIAGEGMAERGNMFVILEVKTPKKLGAQAKKLLEELEKEL</sequence>
<feature type="binding site" evidence="8">
    <location>
        <position position="175"/>
    </location>
    <ligand>
        <name>Zn(2+)</name>
        <dbReference type="ChEBI" id="CHEBI:29105"/>
        <label>2</label>
    </ligand>
</feature>
<dbReference type="GO" id="GO:0051082">
    <property type="term" value="F:unfolded protein binding"/>
    <property type="evidence" value="ECO:0007669"/>
    <property type="project" value="UniProtKB-UniRule"/>
</dbReference>
<comment type="caution">
    <text evidence="12">The sequence shown here is derived from an EMBL/GenBank/DDBJ whole genome shotgun (WGS) entry which is preliminary data.</text>
</comment>
<dbReference type="STRING" id="1802557.A3A20_02475"/>
<dbReference type="SUPFAM" id="SSF46565">
    <property type="entry name" value="Chaperone J-domain"/>
    <property type="match status" value="1"/>
</dbReference>
<dbReference type="Pfam" id="PF01556">
    <property type="entry name" value="DnaJ_C"/>
    <property type="match status" value="1"/>
</dbReference>
<dbReference type="PANTHER" id="PTHR43096">
    <property type="entry name" value="DNAJ HOMOLOG 1, MITOCHONDRIAL-RELATED"/>
    <property type="match status" value="1"/>
</dbReference>
<name>A0A1F8DQ11_9BACT</name>
<comment type="subcellular location">
    <subcellularLocation>
        <location evidence="8">Cytoplasm</location>
    </subcellularLocation>
</comment>
<proteinExistence type="inferred from homology"/>
<dbReference type="PANTHER" id="PTHR43096:SF52">
    <property type="entry name" value="DNAJ HOMOLOG 1, MITOCHONDRIAL-RELATED"/>
    <property type="match status" value="1"/>
</dbReference>
<feature type="zinc finger region" description="CR-type" evidence="9">
    <location>
        <begin position="142"/>
        <end position="224"/>
    </location>
</feature>
<feature type="binding site" evidence="8">
    <location>
        <position position="155"/>
    </location>
    <ligand>
        <name>Zn(2+)</name>
        <dbReference type="ChEBI" id="CHEBI:29105"/>
        <label>1</label>
    </ligand>
</feature>
<dbReference type="CDD" id="cd10747">
    <property type="entry name" value="DnaJ_C"/>
    <property type="match status" value="1"/>
</dbReference>
<comment type="subunit">
    <text evidence="8">Homodimer.</text>
</comment>
<dbReference type="Gene3D" id="1.10.287.110">
    <property type="entry name" value="DnaJ domain"/>
    <property type="match status" value="1"/>
</dbReference>
<dbReference type="InterPro" id="IPR008971">
    <property type="entry name" value="HSP40/DnaJ_pept-bd"/>
</dbReference>
<keyword evidence="8" id="KW-0963">Cytoplasm</keyword>
<dbReference type="Gene3D" id="2.60.260.20">
    <property type="entry name" value="Urease metallochaperone UreE, N-terminal domain"/>
    <property type="match status" value="2"/>
</dbReference>
<feature type="binding site" evidence="8">
    <location>
        <position position="212"/>
    </location>
    <ligand>
        <name>Zn(2+)</name>
        <dbReference type="ChEBI" id="CHEBI:29105"/>
        <label>1</label>
    </ligand>
</feature>
<keyword evidence="1 8" id="KW-0479">Metal-binding</keyword>
<dbReference type="FunFam" id="2.10.230.10:FF:000002">
    <property type="entry name" value="Molecular chaperone DnaJ"/>
    <property type="match status" value="1"/>
</dbReference>
<dbReference type="SMART" id="SM00271">
    <property type="entry name" value="DnaJ"/>
    <property type="match status" value="1"/>
</dbReference>
<dbReference type="GO" id="GO:0006260">
    <property type="term" value="P:DNA replication"/>
    <property type="evidence" value="ECO:0007669"/>
    <property type="project" value="UniProtKB-KW"/>
</dbReference>
<dbReference type="SUPFAM" id="SSF57938">
    <property type="entry name" value="DnaJ/Hsp40 cysteine-rich domain"/>
    <property type="match status" value="1"/>
</dbReference>
<dbReference type="GO" id="GO:0005737">
    <property type="term" value="C:cytoplasm"/>
    <property type="evidence" value="ECO:0007669"/>
    <property type="project" value="UniProtKB-SubCell"/>
</dbReference>
<dbReference type="GO" id="GO:0008270">
    <property type="term" value="F:zinc ion binding"/>
    <property type="evidence" value="ECO:0007669"/>
    <property type="project" value="UniProtKB-UniRule"/>
</dbReference>
<evidence type="ECO:0000313" key="12">
    <source>
        <dbReference type="EMBL" id="OGM90704.1"/>
    </source>
</evidence>
<evidence type="ECO:0000313" key="13">
    <source>
        <dbReference type="Proteomes" id="UP000178946"/>
    </source>
</evidence>
<comment type="similarity">
    <text evidence="6 8">Belongs to the DnaJ family.</text>
</comment>
<evidence type="ECO:0000256" key="4">
    <source>
        <dbReference type="ARBA" id="ARBA00022833"/>
    </source>
</evidence>
<protein>
    <recommendedName>
        <fullName evidence="7 8">Chaperone protein DnaJ</fullName>
    </recommendedName>
</protein>
<dbReference type="InterPro" id="IPR036410">
    <property type="entry name" value="HSP_DnaJ_Cys-rich_dom_sf"/>
</dbReference>
<dbReference type="AlphaFoldDB" id="A0A1F8DQ11"/>
<dbReference type="PRINTS" id="PR00625">
    <property type="entry name" value="JDOMAIN"/>
</dbReference>
<dbReference type="CDD" id="cd06257">
    <property type="entry name" value="DnaJ"/>
    <property type="match status" value="1"/>
</dbReference>
<feature type="domain" description="J" evidence="10">
    <location>
        <begin position="3"/>
        <end position="65"/>
    </location>
</feature>
<dbReference type="PROSITE" id="PS50076">
    <property type="entry name" value="DNAJ_2"/>
    <property type="match status" value="1"/>
</dbReference>
<dbReference type="CDD" id="cd10719">
    <property type="entry name" value="DnaJ_zf"/>
    <property type="match status" value="1"/>
</dbReference>
<evidence type="ECO:0000256" key="1">
    <source>
        <dbReference type="ARBA" id="ARBA00022723"/>
    </source>
</evidence>
<dbReference type="InterPro" id="IPR036869">
    <property type="entry name" value="J_dom_sf"/>
</dbReference>
<evidence type="ECO:0000256" key="7">
    <source>
        <dbReference type="ARBA" id="ARBA00067609"/>
    </source>
</evidence>
<comment type="caution">
    <text evidence="8">Lacks conserved residue(s) required for the propagation of feature annotation.</text>
</comment>
<feature type="domain" description="CR-type" evidence="11">
    <location>
        <begin position="142"/>
        <end position="224"/>
    </location>
</feature>
<feature type="binding site" evidence="8">
    <location>
        <position position="215"/>
    </location>
    <ligand>
        <name>Zn(2+)</name>
        <dbReference type="ChEBI" id="CHEBI:29105"/>
        <label>1</label>
    </ligand>
</feature>
<feature type="binding site" evidence="8">
    <location>
        <position position="158"/>
    </location>
    <ligand>
        <name>Zn(2+)</name>
        <dbReference type="ChEBI" id="CHEBI:29105"/>
        <label>1</label>
    </ligand>
</feature>
<keyword evidence="8" id="KW-0235">DNA replication</keyword>
<dbReference type="EMBL" id="MGIR01000009">
    <property type="protein sequence ID" value="OGM90704.1"/>
    <property type="molecule type" value="Genomic_DNA"/>
</dbReference>
<keyword evidence="3 8" id="KW-0863">Zinc-finger</keyword>
<feature type="binding site" evidence="8">
    <location>
        <position position="172"/>
    </location>
    <ligand>
        <name>Zn(2+)</name>
        <dbReference type="ChEBI" id="CHEBI:29105"/>
        <label>2</label>
    </ligand>
</feature>
<feature type="binding site" evidence="8">
    <location>
        <position position="201"/>
    </location>
    <ligand>
        <name>Zn(2+)</name>
        <dbReference type="ChEBI" id="CHEBI:29105"/>
        <label>2</label>
    </ligand>
</feature>
<comment type="function">
    <text evidence="8">Participates actively in the response to hyperosmotic and heat shock by preventing the aggregation of stress-denatured proteins and by disaggregating proteins, also in an autonomous, DnaK-independent fashion. Unfolded proteins bind initially to DnaJ; upon interaction with the DnaJ-bound protein, DnaK hydrolyzes its bound ATP, resulting in the formation of a stable complex. GrpE releases ADP from DnaK; ATP binding to DnaK triggers the release of the substrate protein, thus completing the reaction cycle. Several rounds of ATP-dependent interactions between DnaJ, DnaK and GrpE are required for fully efficient folding. Also involved, together with DnaK and GrpE, in the DNA replication of plasmids through activation of initiation proteins.</text>
</comment>
<dbReference type="PROSITE" id="PS51188">
    <property type="entry name" value="ZF_CR"/>
    <property type="match status" value="1"/>
</dbReference>
<feature type="binding site" evidence="8">
    <location>
        <position position="198"/>
    </location>
    <ligand>
        <name>Zn(2+)</name>
        <dbReference type="ChEBI" id="CHEBI:29105"/>
        <label>2</label>
    </ligand>
</feature>
<dbReference type="Proteomes" id="UP000178946">
    <property type="component" value="Unassembled WGS sequence"/>
</dbReference>
<keyword evidence="5 8" id="KW-0143">Chaperone</keyword>
<evidence type="ECO:0000256" key="5">
    <source>
        <dbReference type="ARBA" id="ARBA00023186"/>
    </source>
</evidence>
<dbReference type="GO" id="GO:0042026">
    <property type="term" value="P:protein refolding"/>
    <property type="evidence" value="ECO:0007669"/>
    <property type="project" value="TreeGrafter"/>
</dbReference>
<dbReference type="HAMAP" id="MF_01152">
    <property type="entry name" value="DnaJ"/>
    <property type="match status" value="1"/>
</dbReference>
<reference evidence="12 13" key="1">
    <citation type="journal article" date="2016" name="Nat. Commun.">
        <title>Thousands of microbial genomes shed light on interconnected biogeochemical processes in an aquifer system.</title>
        <authorList>
            <person name="Anantharaman K."/>
            <person name="Brown C.T."/>
            <person name="Hug L.A."/>
            <person name="Sharon I."/>
            <person name="Castelle C.J."/>
            <person name="Probst A.J."/>
            <person name="Thomas B.C."/>
            <person name="Singh A."/>
            <person name="Wilkins M.J."/>
            <person name="Karaoz U."/>
            <person name="Brodie E.L."/>
            <person name="Williams K.H."/>
            <person name="Hubbard S.S."/>
            <person name="Banfield J.F."/>
        </authorList>
    </citation>
    <scope>NUCLEOTIDE SEQUENCE [LARGE SCALE GENOMIC DNA]</scope>
</reference>
<evidence type="ECO:0000256" key="8">
    <source>
        <dbReference type="HAMAP-Rule" id="MF_01152"/>
    </source>
</evidence>
<dbReference type="InterPro" id="IPR012724">
    <property type="entry name" value="DnaJ"/>
</dbReference>
<keyword evidence="2 8" id="KW-0677">Repeat</keyword>
<dbReference type="GO" id="GO:0031072">
    <property type="term" value="F:heat shock protein binding"/>
    <property type="evidence" value="ECO:0007669"/>
    <property type="project" value="InterPro"/>
</dbReference>
<dbReference type="InterPro" id="IPR002939">
    <property type="entry name" value="DnaJ_C"/>
</dbReference>
<dbReference type="SUPFAM" id="SSF49493">
    <property type="entry name" value="HSP40/DnaJ peptide-binding domain"/>
    <property type="match status" value="2"/>
</dbReference>
<accession>A0A1F8DQ11</accession>
<keyword evidence="4 8" id="KW-0862">Zinc</keyword>
<dbReference type="GO" id="GO:0009408">
    <property type="term" value="P:response to heat"/>
    <property type="evidence" value="ECO:0007669"/>
    <property type="project" value="InterPro"/>
</dbReference>
<dbReference type="Gene3D" id="2.10.230.10">
    <property type="entry name" value="Heat shock protein DnaJ, cysteine-rich domain"/>
    <property type="match status" value="1"/>
</dbReference>
<keyword evidence="8" id="KW-0346">Stress response</keyword>
<evidence type="ECO:0000256" key="2">
    <source>
        <dbReference type="ARBA" id="ARBA00022737"/>
    </source>
</evidence>
<comment type="domain">
    <text evidence="8">The J domain is necessary and sufficient to stimulate DnaK ATPase activity. Zinc center 1 plays an important role in the autonomous, DnaK-independent chaperone activity of DnaJ. Zinc center 2 is essential for interaction with DnaK and for DnaJ activity.</text>
</comment>
<dbReference type="GO" id="GO:0005524">
    <property type="term" value="F:ATP binding"/>
    <property type="evidence" value="ECO:0007669"/>
    <property type="project" value="InterPro"/>
</dbReference>
<evidence type="ECO:0000259" key="11">
    <source>
        <dbReference type="PROSITE" id="PS51188"/>
    </source>
</evidence>
<dbReference type="Pfam" id="PF00226">
    <property type="entry name" value="DnaJ"/>
    <property type="match status" value="1"/>
</dbReference>
<comment type="cofactor">
    <cofactor evidence="8">
        <name>Zn(2+)</name>
        <dbReference type="ChEBI" id="CHEBI:29105"/>
    </cofactor>
    <text evidence="8">Binds 2 Zn(2+) ions per monomer.</text>
</comment>
<gene>
    <name evidence="8" type="primary">dnaJ</name>
    <name evidence="12" type="ORF">A3A20_02475</name>
</gene>
<evidence type="ECO:0000256" key="9">
    <source>
        <dbReference type="PROSITE-ProRule" id="PRU00546"/>
    </source>
</evidence>
<evidence type="ECO:0000259" key="10">
    <source>
        <dbReference type="PROSITE" id="PS50076"/>
    </source>
</evidence>
<evidence type="ECO:0000256" key="3">
    <source>
        <dbReference type="ARBA" id="ARBA00022771"/>
    </source>
</evidence>
<organism evidence="12 13">
    <name type="scientific">Candidatus Wolfebacteria bacterium RIFCSPLOWO2_01_FULL_45_19</name>
    <dbReference type="NCBI Taxonomy" id="1802557"/>
    <lineage>
        <taxon>Bacteria</taxon>
        <taxon>Candidatus Wolfeibacteriota</taxon>
    </lineage>
</organism>
<dbReference type="Pfam" id="PF00684">
    <property type="entry name" value="DnaJ_CXXCXGXG"/>
    <property type="match status" value="1"/>
</dbReference>
<evidence type="ECO:0000256" key="6">
    <source>
        <dbReference type="ARBA" id="ARBA00061004"/>
    </source>
</evidence>
<dbReference type="InterPro" id="IPR001623">
    <property type="entry name" value="DnaJ_domain"/>
</dbReference>
<dbReference type="InterPro" id="IPR001305">
    <property type="entry name" value="HSP_DnaJ_Cys-rich_dom"/>
</dbReference>